<dbReference type="AlphaFoldDB" id="A0A8H5FJ83"/>
<dbReference type="GO" id="GO:0016020">
    <property type="term" value="C:membrane"/>
    <property type="evidence" value="ECO:0007669"/>
    <property type="project" value="GOC"/>
</dbReference>
<sequence length="545" mass="59387">MSSSSGTLEPLFSFLAQALATAEATFNKLPGSAVIQRYVRSSHQNDPGRTLLELILVIFAIRTLLQSRTRADRNGTHYIQFEDKEVKELVDEWVPEPLAPPLSATEEADLYAVPVVVGPNSAKPKLLSTGKTALNLASLNFAGLAGNEHIKQRAVETLRKYGLGSCGPPGFYGTLDVHMDLERDIADFLGTEASILYSQGFSTVSSVIPAFCKRGDIIVADRNVNFAIQKGIAISRSTVRYYDHNDLKSLEEVLQAVEKERKKRRGPLTRRFIITEGIFQSDGSMSDLPKLIELKNKHKYRLMLDESYSFGAVGRTGRGLTEIYNVPASKVDMILGSCAIGLCAGGGFCAGSQVVVDHQRINGLSFVFSAAMPGLLAVSGSEGINVFRNTPSIFESLQENVRAARAILDKVDCVTIPSHPASPLIHVNIRGATSAWTHQYPSSPPTSAGLHPHSASLLSPTKHAKDMASRDWDLDLEERLLQEVVEECLSQNVMVTRAKTLKNQELVQARPSLKLAITAGLTKKEIEKAVGVVKASLVKVIGKRR</sequence>
<keyword evidence="9" id="KW-0443">Lipid metabolism</keyword>
<evidence type="ECO:0000313" key="12">
    <source>
        <dbReference type="EMBL" id="KAF5339205.1"/>
    </source>
</evidence>
<dbReference type="InterPro" id="IPR015421">
    <property type="entry name" value="PyrdxlP-dep_Trfase_major"/>
</dbReference>
<dbReference type="GO" id="GO:0004758">
    <property type="term" value="F:serine C-palmitoyltransferase activity"/>
    <property type="evidence" value="ECO:0007669"/>
    <property type="project" value="TreeGrafter"/>
</dbReference>
<dbReference type="PANTHER" id="PTHR13693:SF2">
    <property type="entry name" value="SERINE PALMITOYLTRANSFERASE 1"/>
    <property type="match status" value="1"/>
</dbReference>
<dbReference type="OrthoDB" id="3168162at2759"/>
<evidence type="ECO:0000256" key="3">
    <source>
        <dbReference type="ARBA" id="ARBA00004991"/>
    </source>
</evidence>
<name>A0A8H5FJ83_9AGAR</name>
<dbReference type="Gene3D" id="3.40.640.10">
    <property type="entry name" value="Type I PLP-dependent aspartate aminotransferase-like (Major domain)"/>
    <property type="match status" value="1"/>
</dbReference>
<dbReference type="InterPro" id="IPR050087">
    <property type="entry name" value="AON_synthase_class-II"/>
</dbReference>
<gene>
    <name evidence="12" type="ORF">D9611_011123</name>
</gene>
<keyword evidence="8" id="KW-0746">Sphingolipid metabolism</keyword>
<dbReference type="PANTHER" id="PTHR13693">
    <property type="entry name" value="CLASS II AMINOTRANSFERASE/8-AMINO-7-OXONONANOATE SYNTHASE"/>
    <property type="match status" value="1"/>
</dbReference>
<evidence type="ECO:0000256" key="6">
    <source>
        <dbReference type="ARBA" id="ARBA00022679"/>
    </source>
</evidence>
<evidence type="ECO:0000256" key="10">
    <source>
        <dbReference type="ARBA" id="ARBA00023315"/>
    </source>
</evidence>
<dbReference type="InterPro" id="IPR015424">
    <property type="entry name" value="PyrdxlP-dep_Trfase"/>
</dbReference>
<protein>
    <recommendedName>
        <fullName evidence="5">serine C-palmitoyltransferase</fullName>
        <ecNumber evidence="5">2.3.1.50</ecNumber>
    </recommendedName>
</protein>
<evidence type="ECO:0000256" key="4">
    <source>
        <dbReference type="ARBA" id="ARBA00008392"/>
    </source>
</evidence>
<dbReference type="Proteomes" id="UP000541558">
    <property type="component" value="Unassembled WGS sequence"/>
</dbReference>
<dbReference type="GO" id="GO:0046513">
    <property type="term" value="P:ceramide biosynthetic process"/>
    <property type="evidence" value="ECO:0007669"/>
    <property type="project" value="TreeGrafter"/>
</dbReference>
<dbReference type="EMBL" id="JAACJK010000009">
    <property type="protein sequence ID" value="KAF5339205.1"/>
    <property type="molecule type" value="Genomic_DNA"/>
</dbReference>
<dbReference type="GO" id="GO:0046512">
    <property type="term" value="P:sphingosine biosynthetic process"/>
    <property type="evidence" value="ECO:0007669"/>
    <property type="project" value="TreeGrafter"/>
</dbReference>
<keyword evidence="6" id="KW-0808">Transferase</keyword>
<accession>A0A8H5FJ83</accession>
<evidence type="ECO:0000256" key="9">
    <source>
        <dbReference type="ARBA" id="ARBA00023098"/>
    </source>
</evidence>
<dbReference type="InterPro" id="IPR015422">
    <property type="entry name" value="PyrdxlP-dep_Trfase_small"/>
</dbReference>
<proteinExistence type="inferred from homology"/>
<dbReference type="Gene3D" id="3.90.1150.10">
    <property type="entry name" value="Aspartate Aminotransferase, domain 1"/>
    <property type="match status" value="1"/>
</dbReference>
<reference evidence="12 13" key="1">
    <citation type="journal article" date="2020" name="ISME J.">
        <title>Uncovering the hidden diversity of litter-decomposition mechanisms in mushroom-forming fungi.</title>
        <authorList>
            <person name="Floudas D."/>
            <person name="Bentzer J."/>
            <person name="Ahren D."/>
            <person name="Johansson T."/>
            <person name="Persson P."/>
            <person name="Tunlid A."/>
        </authorList>
    </citation>
    <scope>NUCLEOTIDE SEQUENCE [LARGE SCALE GENOMIC DNA]</scope>
    <source>
        <strain evidence="12 13">CBS 175.51</strain>
    </source>
</reference>
<dbReference type="Pfam" id="PF00155">
    <property type="entry name" value="Aminotran_1_2"/>
    <property type="match status" value="1"/>
</dbReference>
<evidence type="ECO:0000256" key="2">
    <source>
        <dbReference type="ARBA" id="ARBA00004760"/>
    </source>
</evidence>
<comment type="pathway">
    <text evidence="3">Sphingolipid metabolism.</text>
</comment>
<evidence type="ECO:0000256" key="8">
    <source>
        <dbReference type="ARBA" id="ARBA00022919"/>
    </source>
</evidence>
<dbReference type="EC" id="2.3.1.50" evidence="5"/>
<evidence type="ECO:0000259" key="11">
    <source>
        <dbReference type="Pfam" id="PF00155"/>
    </source>
</evidence>
<dbReference type="SUPFAM" id="SSF53383">
    <property type="entry name" value="PLP-dependent transferases"/>
    <property type="match status" value="1"/>
</dbReference>
<dbReference type="InterPro" id="IPR004839">
    <property type="entry name" value="Aminotransferase_I/II_large"/>
</dbReference>
<comment type="pathway">
    <text evidence="2">Lipid metabolism; sphingolipid metabolism.</text>
</comment>
<evidence type="ECO:0000256" key="1">
    <source>
        <dbReference type="ARBA" id="ARBA00001933"/>
    </source>
</evidence>
<dbReference type="GO" id="GO:0005783">
    <property type="term" value="C:endoplasmic reticulum"/>
    <property type="evidence" value="ECO:0007669"/>
    <property type="project" value="TreeGrafter"/>
</dbReference>
<evidence type="ECO:0000313" key="13">
    <source>
        <dbReference type="Proteomes" id="UP000541558"/>
    </source>
</evidence>
<keyword evidence="7" id="KW-0663">Pyridoxal phosphate</keyword>
<comment type="similarity">
    <text evidence="4">Belongs to the class-II pyridoxal-phosphate-dependent aminotransferase family.</text>
</comment>
<comment type="cofactor">
    <cofactor evidence="1">
        <name>pyridoxal 5'-phosphate</name>
        <dbReference type="ChEBI" id="CHEBI:597326"/>
    </cofactor>
</comment>
<dbReference type="GO" id="GO:0030170">
    <property type="term" value="F:pyridoxal phosphate binding"/>
    <property type="evidence" value="ECO:0007669"/>
    <property type="project" value="InterPro"/>
</dbReference>
<keyword evidence="10" id="KW-0012">Acyltransferase</keyword>
<evidence type="ECO:0000256" key="5">
    <source>
        <dbReference type="ARBA" id="ARBA00013220"/>
    </source>
</evidence>
<evidence type="ECO:0000256" key="7">
    <source>
        <dbReference type="ARBA" id="ARBA00022898"/>
    </source>
</evidence>
<organism evidence="12 13">
    <name type="scientific">Ephemerocybe angulata</name>
    <dbReference type="NCBI Taxonomy" id="980116"/>
    <lineage>
        <taxon>Eukaryota</taxon>
        <taxon>Fungi</taxon>
        <taxon>Dikarya</taxon>
        <taxon>Basidiomycota</taxon>
        <taxon>Agaricomycotina</taxon>
        <taxon>Agaricomycetes</taxon>
        <taxon>Agaricomycetidae</taxon>
        <taxon>Agaricales</taxon>
        <taxon>Agaricineae</taxon>
        <taxon>Psathyrellaceae</taxon>
        <taxon>Ephemerocybe</taxon>
    </lineage>
</organism>
<keyword evidence="13" id="KW-1185">Reference proteome</keyword>
<comment type="caution">
    <text evidence="12">The sequence shown here is derived from an EMBL/GenBank/DDBJ whole genome shotgun (WGS) entry which is preliminary data.</text>
</comment>
<feature type="domain" description="Aminotransferase class I/classII large" evidence="11">
    <location>
        <begin position="133"/>
        <end position="531"/>
    </location>
</feature>